<accession>A0A4C1XQC1</accession>
<evidence type="ECO:0000313" key="2">
    <source>
        <dbReference type="EMBL" id="GBP65360.1"/>
    </source>
</evidence>
<comment type="caution">
    <text evidence="2">The sequence shown here is derived from an EMBL/GenBank/DDBJ whole genome shotgun (WGS) entry which is preliminary data.</text>
</comment>
<dbReference type="EMBL" id="BGZK01000926">
    <property type="protein sequence ID" value="GBP65360.1"/>
    <property type="molecule type" value="Genomic_DNA"/>
</dbReference>
<keyword evidence="3" id="KW-1185">Reference proteome</keyword>
<dbReference type="Proteomes" id="UP000299102">
    <property type="component" value="Unassembled WGS sequence"/>
</dbReference>
<sequence length="105" mass="11540">MLIAPPRDLTSFPVSGAQPCTPTPVPRPPREPRGAGPVSQPSLAMIGPAVASFREDIQMVMSALRTVKSSEISEFARELCSCRNVEDKLNILVKHHHLMVKLEHM</sequence>
<feature type="region of interest" description="Disordered" evidence="1">
    <location>
        <begin position="1"/>
        <end position="41"/>
    </location>
</feature>
<gene>
    <name evidence="2" type="ORF">EVAR_52134_1</name>
</gene>
<protein>
    <submittedName>
        <fullName evidence="2">Uncharacterized protein</fullName>
    </submittedName>
</protein>
<evidence type="ECO:0000256" key="1">
    <source>
        <dbReference type="SAM" id="MobiDB-lite"/>
    </source>
</evidence>
<dbReference type="AlphaFoldDB" id="A0A4C1XQC1"/>
<organism evidence="2 3">
    <name type="scientific">Eumeta variegata</name>
    <name type="common">Bagworm moth</name>
    <name type="synonym">Eumeta japonica</name>
    <dbReference type="NCBI Taxonomy" id="151549"/>
    <lineage>
        <taxon>Eukaryota</taxon>
        <taxon>Metazoa</taxon>
        <taxon>Ecdysozoa</taxon>
        <taxon>Arthropoda</taxon>
        <taxon>Hexapoda</taxon>
        <taxon>Insecta</taxon>
        <taxon>Pterygota</taxon>
        <taxon>Neoptera</taxon>
        <taxon>Endopterygota</taxon>
        <taxon>Lepidoptera</taxon>
        <taxon>Glossata</taxon>
        <taxon>Ditrysia</taxon>
        <taxon>Tineoidea</taxon>
        <taxon>Psychidae</taxon>
        <taxon>Oiketicinae</taxon>
        <taxon>Eumeta</taxon>
    </lineage>
</organism>
<name>A0A4C1XQC1_EUMVA</name>
<reference evidence="2 3" key="1">
    <citation type="journal article" date="2019" name="Commun. Biol.">
        <title>The bagworm genome reveals a unique fibroin gene that provides high tensile strength.</title>
        <authorList>
            <person name="Kono N."/>
            <person name="Nakamura H."/>
            <person name="Ohtoshi R."/>
            <person name="Tomita M."/>
            <person name="Numata K."/>
            <person name="Arakawa K."/>
        </authorList>
    </citation>
    <scope>NUCLEOTIDE SEQUENCE [LARGE SCALE GENOMIC DNA]</scope>
</reference>
<evidence type="ECO:0000313" key="3">
    <source>
        <dbReference type="Proteomes" id="UP000299102"/>
    </source>
</evidence>
<proteinExistence type="predicted"/>